<protein>
    <submittedName>
        <fullName evidence="2">Uncharacterized protein</fullName>
    </submittedName>
</protein>
<evidence type="ECO:0000313" key="2">
    <source>
        <dbReference type="EMBL" id="KRY99079.1"/>
    </source>
</evidence>
<feature type="compositionally biased region" description="Basic and acidic residues" evidence="1">
    <location>
        <begin position="12"/>
        <end position="22"/>
    </location>
</feature>
<name>A0A0V1GL76_9BILA</name>
<organism evidence="2 3">
    <name type="scientific">Trichinella zimbabwensis</name>
    <dbReference type="NCBI Taxonomy" id="268475"/>
    <lineage>
        <taxon>Eukaryota</taxon>
        <taxon>Metazoa</taxon>
        <taxon>Ecdysozoa</taxon>
        <taxon>Nematoda</taxon>
        <taxon>Enoplea</taxon>
        <taxon>Dorylaimia</taxon>
        <taxon>Trichinellida</taxon>
        <taxon>Trichinellidae</taxon>
        <taxon>Trichinella</taxon>
    </lineage>
</organism>
<keyword evidence="3" id="KW-1185">Reference proteome</keyword>
<proteinExistence type="predicted"/>
<gene>
    <name evidence="2" type="ORF">T11_10246</name>
</gene>
<sequence length="38" mass="4641">MVNDYLCPYKGQDQKEDIRRTEEDQEEDQGEHREKISK</sequence>
<feature type="region of interest" description="Disordered" evidence="1">
    <location>
        <begin position="1"/>
        <end position="38"/>
    </location>
</feature>
<dbReference type="Proteomes" id="UP000055024">
    <property type="component" value="Unassembled WGS sequence"/>
</dbReference>
<reference evidence="2 3" key="1">
    <citation type="submission" date="2015-01" db="EMBL/GenBank/DDBJ databases">
        <title>Evolution of Trichinella species and genotypes.</title>
        <authorList>
            <person name="Korhonen P.K."/>
            <person name="Edoardo P."/>
            <person name="Giuseppe L.R."/>
            <person name="Gasser R.B."/>
        </authorList>
    </citation>
    <scope>NUCLEOTIDE SEQUENCE [LARGE SCALE GENOMIC DNA]</scope>
    <source>
        <strain evidence="2">ISS1029</strain>
    </source>
</reference>
<dbReference type="AlphaFoldDB" id="A0A0V1GL76"/>
<accession>A0A0V1GL76</accession>
<evidence type="ECO:0000313" key="3">
    <source>
        <dbReference type="Proteomes" id="UP000055024"/>
    </source>
</evidence>
<evidence type="ECO:0000256" key="1">
    <source>
        <dbReference type="SAM" id="MobiDB-lite"/>
    </source>
</evidence>
<comment type="caution">
    <text evidence="2">The sequence shown here is derived from an EMBL/GenBank/DDBJ whole genome shotgun (WGS) entry which is preliminary data.</text>
</comment>
<dbReference type="EMBL" id="JYDP01001019">
    <property type="protein sequence ID" value="KRY99079.1"/>
    <property type="molecule type" value="Genomic_DNA"/>
</dbReference>